<evidence type="ECO:0000313" key="10">
    <source>
        <dbReference type="EMBL" id="PSS34220.1"/>
    </source>
</evidence>
<protein>
    <submittedName>
        <fullName evidence="10">Uncharacterized protein</fullName>
    </submittedName>
</protein>
<evidence type="ECO:0000256" key="2">
    <source>
        <dbReference type="ARBA" id="ARBA00004687"/>
    </source>
</evidence>
<comment type="pathway">
    <text evidence="2">Glycolipid biosynthesis; glycosylphosphatidylinositol-anchor biosynthesis.</text>
</comment>
<evidence type="ECO:0000256" key="7">
    <source>
        <dbReference type="ARBA" id="ARBA00023136"/>
    </source>
</evidence>
<dbReference type="Proteomes" id="UP000186601">
    <property type="component" value="Unassembled WGS sequence"/>
</dbReference>
<dbReference type="UniPathway" id="UPA00196"/>
<evidence type="ECO:0000256" key="5">
    <source>
        <dbReference type="ARBA" id="ARBA00022824"/>
    </source>
</evidence>
<feature type="compositionally biased region" description="Basic and acidic residues" evidence="8">
    <location>
        <begin position="122"/>
        <end position="141"/>
    </location>
</feature>
<evidence type="ECO:0000256" key="6">
    <source>
        <dbReference type="ARBA" id="ARBA00022989"/>
    </source>
</evidence>
<keyword evidence="11" id="KW-1185">Reference proteome</keyword>
<evidence type="ECO:0000256" key="8">
    <source>
        <dbReference type="SAM" id="MobiDB-lite"/>
    </source>
</evidence>
<evidence type="ECO:0000256" key="4">
    <source>
        <dbReference type="ARBA" id="ARBA00022692"/>
    </source>
</evidence>
<dbReference type="AlphaFoldDB" id="A0A2R6RW50"/>
<feature type="compositionally biased region" description="Pro residues" evidence="8">
    <location>
        <begin position="11"/>
        <end position="26"/>
    </location>
</feature>
<name>A0A2R6RW50_9APHY</name>
<gene>
    <name evidence="10" type="ORF">PHLCEN_2v1730</name>
</gene>
<evidence type="ECO:0000256" key="9">
    <source>
        <dbReference type="SAM" id="Phobius"/>
    </source>
</evidence>
<dbReference type="InterPro" id="IPR009580">
    <property type="entry name" value="GPI_biosynthesis_protein_Pig-F"/>
</dbReference>
<sequence>MPIRKVKGPSKPAPSPAAQPTLDPSPPTPAPFFPFARYTSIVGVHTSLLVFTALFLPRSGFSDLSSPSIARSRPRRDGMTMLTEDPLRTIAWMCVGALILQVWWASWLREWALDAIASVERKDDHGQSEAPNGEKEDEAKKSERRLKHQEMNSQNATAPAYTLGVPSWKATTESLVRKLTWIRLFAELSPRSPIERALVYPTIGTFLGCWGGVIPIGLDWDRPWQAWPLTPAWGAFGGYVLGSLWAILVTNMKNLVDLGLIATREDERNQKESKPKTKKKAASKGAN</sequence>
<organism evidence="10 11">
    <name type="scientific">Hermanssonia centrifuga</name>
    <dbReference type="NCBI Taxonomy" id="98765"/>
    <lineage>
        <taxon>Eukaryota</taxon>
        <taxon>Fungi</taxon>
        <taxon>Dikarya</taxon>
        <taxon>Basidiomycota</taxon>
        <taxon>Agaricomycotina</taxon>
        <taxon>Agaricomycetes</taxon>
        <taxon>Polyporales</taxon>
        <taxon>Meruliaceae</taxon>
        <taxon>Hermanssonia</taxon>
    </lineage>
</organism>
<keyword evidence="7 9" id="KW-0472">Membrane</keyword>
<feature type="region of interest" description="Disordered" evidence="8">
    <location>
        <begin position="122"/>
        <end position="155"/>
    </location>
</feature>
<feature type="region of interest" description="Disordered" evidence="8">
    <location>
        <begin position="266"/>
        <end position="287"/>
    </location>
</feature>
<feature type="transmembrane region" description="Helical" evidence="9">
    <location>
        <begin position="35"/>
        <end position="56"/>
    </location>
</feature>
<dbReference type="STRING" id="98765.A0A2R6RW50"/>
<feature type="compositionally biased region" description="Basic residues" evidence="8">
    <location>
        <begin position="276"/>
        <end position="287"/>
    </location>
</feature>
<dbReference type="GO" id="GO:0005789">
    <property type="term" value="C:endoplasmic reticulum membrane"/>
    <property type="evidence" value="ECO:0007669"/>
    <property type="project" value="UniProtKB-SubCell"/>
</dbReference>
<accession>A0A2R6RW50</accession>
<evidence type="ECO:0000313" key="11">
    <source>
        <dbReference type="Proteomes" id="UP000186601"/>
    </source>
</evidence>
<feature type="transmembrane region" description="Helical" evidence="9">
    <location>
        <begin position="198"/>
        <end position="218"/>
    </location>
</feature>
<dbReference type="GO" id="GO:0006506">
    <property type="term" value="P:GPI anchor biosynthetic process"/>
    <property type="evidence" value="ECO:0007669"/>
    <property type="project" value="UniProtKB-UniPathway"/>
</dbReference>
<keyword evidence="6 9" id="KW-1133">Transmembrane helix</keyword>
<evidence type="ECO:0000256" key="3">
    <source>
        <dbReference type="ARBA" id="ARBA00022502"/>
    </source>
</evidence>
<dbReference type="OrthoDB" id="17366at2759"/>
<keyword evidence="5" id="KW-0256">Endoplasmic reticulum</keyword>
<proteinExistence type="predicted"/>
<reference evidence="10 11" key="1">
    <citation type="submission" date="2018-02" db="EMBL/GenBank/DDBJ databases">
        <title>Genome sequence of the basidiomycete white-rot fungus Phlebia centrifuga.</title>
        <authorList>
            <person name="Granchi Z."/>
            <person name="Peng M."/>
            <person name="de Vries R.P."/>
            <person name="Hilden K."/>
            <person name="Makela M.R."/>
            <person name="Grigoriev I."/>
            <person name="Riley R."/>
        </authorList>
    </citation>
    <scope>NUCLEOTIDE SEQUENCE [LARGE SCALE GENOMIC DNA]</scope>
    <source>
        <strain evidence="10 11">FBCC195</strain>
    </source>
</reference>
<comment type="caution">
    <text evidence="10">The sequence shown here is derived from an EMBL/GenBank/DDBJ whole genome shotgun (WGS) entry which is preliminary data.</text>
</comment>
<dbReference type="EMBL" id="MLYV02000140">
    <property type="protein sequence ID" value="PSS34220.1"/>
    <property type="molecule type" value="Genomic_DNA"/>
</dbReference>
<dbReference type="Pfam" id="PF06699">
    <property type="entry name" value="PIG-F"/>
    <property type="match status" value="1"/>
</dbReference>
<feature type="transmembrane region" description="Helical" evidence="9">
    <location>
        <begin position="230"/>
        <end position="249"/>
    </location>
</feature>
<keyword evidence="4 9" id="KW-0812">Transmembrane</keyword>
<feature type="transmembrane region" description="Helical" evidence="9">
    <location>
        <begin position="89"/>
        <end position="108"/>
    </location>
</feature>
<feature type="region of interest" description="Disordered" evidence="8">
    <location>
        <begin position="1"/>
        <end position="26"/>
    </location>
</feature>
<feature type="compositionally biased region" description="Basic and acidic residues" evidence="8">
    <location>
        <begin position="266"/>
        <end position="275"/>
    </location>
</feature>
<comment type="subcellular location">
    <subcellularLocation>
        <location evidence="1">Endoplasmic reticulum membrane</location>
        <topology evidence="1">Multi-pass membrane protein</topology>
    </subcellularLocation>
</comment>
<evidence type="ECO:0000256" key="1">
    <source>
        <dbReference type="ARBA" id="ARBA00004477"/>
    </source>
</evidence>
<keyword evidence="3" id="KW-0337">GPI-anchor biosynthesis</keyword>